<dbReference type="STRING" id="2025994.A0A2T2ZVV3"/>
<keyword evidence="6" id="KW-1185">Reference proteome</keyword>
<comment type="similarity">
    <text evidence="1">Belongs to the oxygen-dependent FAD-linked oxidoreductase family.</text>
</comment>
<dbReference type="InParanoid" id="A0A2T2ZVV3"/>
<gene>
    <name evidence="5" type="ORF">BD289DRAFT_377167</name>
</gene>
<dbReference type="Gene3D" id="3.40.462.20">
    <property type="match status" value="1"/>
</dbReference>
<accession>A0A2T2ZVV3</accession>
<evidence type="ECO:0000313" key="6">
    <source>
        <dbReference type="Proteomes" id="UP000241462"/>
    </source>
</evidence>
<keyword evidence="3" id="KW-0274">FAD</keyword>
<dbReference type="PANTHER" id="PTHR42973:SF7">
    <property type="entry name" value="FAD-BINDING PCMH-TYPE DOMAIN-CONTAINING PROTEIN"/>
    <property type="match status" value="1"/>
</dbReference>
<sequence>SGSTASVGYVGWSTAGGYGPFSSLYGPGVDQIVGATLIDARGNLIEADDELLKAIRGAGCIFGVIVALTIKVYPLNEMLVGTLIFESSDMQAAWEALTSGIASLGDTPPALKLQLFVMEFPGLGKVLAAIATWVSDDHAQGRKLIDAVATFGKCIVNATEAKTTAQYAQDNEKLVTYGVHGRSYTLNLRRWTPTAVRILAKYSATVPGGNAMISIHSLRTRHATALVPSVFGAREDHHMVEIVSMTADPALQETASAWGQGLLNELKEHEDHANILDSAYLSLLDHGDVHLQKVYGRHLDTIRTLKNKYDPQNVFKHAAPRLADL</sequence>
<keyword evidence="4" id="KW-0560">Oxidoreductase</keyword>
<dbReference type="Gene3D" id="3.30.465.10">
    <property type="match status" value="1"/>
</dbReference>
<organism evidence="5 6">
    <name type="scientific">Coniella lustricola</name>
    <dbReference type="NCBI Taxonomy" id="2025994"/>
    <lineage>
        <taxon>Eukaryota</taxon>
        <taxon>Fungi</taxon>
        <taxon>Dikarya</taxon>
        <taxon>Ascomycota</taxon>
        <taxon>Pezizomycotina</taxon>
        <taxon>Sordariomycetes</taxon>
        <taxon>Sordariomycetidae</taxon>
        <taxon>Diaporthales</taxon>
        <taxon>Schizoparmaceae</taxon>
        <taxon>Coniella</taxon>
    </lineage>
</organism>
<dbReference type="InterPro" id="IPR050416">
    <property type="entry name" value="FAD-linked_Oxidoreductase"/>
</dbReference>
<evidence type="ECO:0000256" key="1">
    <source>
        <dbReference type="ARBA" id="ARBA00005466"/>
    </source>
</evidence>
<dbReference type="Proteomes" id="UP000241462">
    <property type="component" value="Unassembled WGS sequence"/>
</dbReference>
<feature type="non-terminal residue" evidence="5">
    <location>
        <position position="1"/>
    </location>
</feature>
<dbReference type="SUPFAM" id="SSF56176">
    <property type="entry name" value="FAD-binding/transporter-associated domain-like"/>
    <property type="match status" value="1"/>
</dbReference>
<dbReference type="InterPro" id="IPR036318">
    <property type="entry name" value="FAD-bd_PCMH-like_sf"/>
</dbReference>
<dbReference type="PANTHER" id="PTHR42973">
    <property type="entry name" value="BINDING OXIDOREDUCTASE, PUTATIVE (AFU_ORTHOLOGUE AFUA_1G17690)-RELATED"/>
    <property type="match status" value="1"/>
</dbReference>
<reference evidence="5 6" key="1">
    <citation type="journal article" date="2018" name="Mycol. Prog.">
        <title>Coniella lustricola, a new species from submerged detritus.</title>
        <authorList>
            <person name="Raudabaugh D.B."/>
            <person name="Iturriaga T."/>
            <person name="Carver A."/>
            <person name="Mondo S."/>
            <person name="Pangilinan J."/>
            <person name="Lipzen A."/>
            <person name="He G."/>
            <person name="Amirebrahimi M."/>
            <person name="Grigoriev I.V."/>
            <person name="Miller A.N."/>
        </authorList>
    </citation>
    <scope>NUCLEOTIDE SEQUENCE [LARGE SCALE GENOMIC DNA]</scope>
    <source>
        <strain evidence="5 6">B22-T-1</strain>
    </source>
</reference>
<keyword evidence="2" id="KW-0285">Flavoprotein</keyword>
<name>A0A2T2ZVV3_9PEZI</name>
<evidence type="ECO:0000313" key="5">
    <source>
        <dbReference type="EMBL" id="PSR78017.1"/>
    </source>
</evidence>
<protein>
    <submittedName>
        <fullName evidence="5">Uncharacterized protein</fullName>
    </submittedName>
</protein>
<evidence type="ECO:0000256" key="2">
    <source>
        <dbReference type="ARBA" id="ARBA00022630"/>
    </source>
</evidence>
<dbReference type="EMBL" id="KZ678625">
    <property type="protein sequence ID" value="PSR78017.1"/>
    <property type="molecule type" value="Genomic_DNA"/>
</dbReference>
<evidence type="ECO:0000256" key="3">
    <source>
        <dbReference type="ARBA" id="ARBA00022827"/>
    </source>
</evidence>
<dbReference type="InterPro" id="IPR016169">
    <property type="entry name" value="FAD-bd_PCMH_sub2"/>
</dbReference>
<dbReference type="GO" id="GO:0050660">
    <property type="term" value="F:flavin adenine dinucleotide binding"/>
    <property type="evidence" value="ECO:0007669"/>
    <property type="project" value="InterPro"/>
</dbReference>
<dbReference type="GO" id="GO:0016491">
    <property type="term" value="F:oxidoreductase activity"/>
    <property type="evidence" value="ECO:0007669"/>
    <property type="project" value="UniProtKB-KW"/>
</dbReference>
<evidence type="ECO:0000256" key="4">
    <source>
        <dbReference type="ARBA" id="ARBA00023002"/>
    </source>
</evidence>
<dbReference type="OrthoDB" id="407275at2759"/>
<dbReference type="AlphaFoldDB" id="A0A2T2ZVV3"/>
<proteinExistence type="inferred from homology"/>